<comment type="caution">
    <text evidence="3">The sequence shown here is derived from an EMBL/GenBank/DDBJ whole genome shotgun (WGS) entry which is preliminary data.</text>
</comment>
<dbReference type="PANTHER" id="PTHR30531">
    <property type="entry name" value="FLAGELLAR BIOSYNTHETIC PROTEIN FLHB"/>
    <property type="match status" value="1"/>
</dbReference>
<keyword evidence="2" id="KW-1133">Transmembrane helix</keyword>
<dbReference type="Proteomes" id="UP000482155">
    <property type="component" value="Unassembled WGS sequence"/>
</dbReference>
<feature type="transmembrane region" description="Helical" evidence="2">
    <location>
        <begin position="192"/>
        <end position="210"/>
    </location>
</feature>
<dbReference type="SUPFAM" id="SSF160544">
    <property type="entry name" value="EscU C-terminal domain-like"/>
    <property type="match status" value="1"/>
</dbReference>
<name>A0A6B3SUH5_9BURK</name>
<proteinExistence type="inferred from homology"/>
<dbReference type="InterPro" id="IPR029025">
    <property type="entry name" value="T3SS_substrate_exporter_C"/>
</dbReference>
<dbReference type="EMBL" id="JAAIVB010000065">
    <property type="protein sequence ID" value="NEX63015.1"/>
    <property type="molecule type" value="Genomic_DNA"/>
</dbReference>
<sequence length="361" mass="40316">MADQDQDRSEEATPYKLQEARKKGNVPKSADLSAVVVLATMALMCYATGWDMLRGLLRLQQDLLRHAGDPRWGSEQALPLLGQALMDGLHLLGPLFLALALTSIAAGFLQAGAVFSFHPLKPDFDRIHPLEGFKRVFSWRIVYEAAKSLIKLGVLSSVAWTAIKHAVPELVRQTALDPRSYLPTLLKLGNGLSVKIVACLALIAAIDFIHSRRDHAKRMRMSRRDIRDESKQREGDPRIRSRIRQLRREMLKRSQGLRRVASADVLITNPTRLAVALSYQHGDSAAPKVIAKGAGGLARKMREAAARHQIPVVQNRTLARALFKEVGDEGFVPERWYPQVAKILVWVYSMREAKRRSGGES</sequence>
<accession>A0A6B3SUH5</accession>
<dbReference type="InterPro" id="IPR006135">
    <property type="entry name" value="T3SS_substrate_exporter"/>
</dbReference>
<reference evidence="3 4" key="1">
    <citation type="submission" date="2020-02" db="EMBL/GenBank/DDBJ databases">
        <authorList>
            <person name="Kim M.K."/>
        </authorList>
    </citation>
    <scope>NUCLEOTIDE SEQUENCE [LARGE SCALE GENOMIC DNA]</scope>
    <source>
        <strain evidence="3 4">17J57-3</strain>
    </source>
</reference>
<feature type="transmembrane region" description="Helical" evidence="2">
    <location>
        <begin position="95"/>
        <end position="120"/>
    </location>
</feature>
<dbReference type="AlphaFoldDB" id="A0A6B3SUH5"/>
<dbReference type="PRINTS" id="PR00950">
    <property type="entry name" value="TYPE3IMSPROT"/>
</dbReference>
<evidence type="ECO:0000256" key="2">
    <source>
        <dbReference type="SAM" id="Phobius"/>
    </source>
</evidence>
<organism evidence="3 4">
    <name type="scientific">Noviherbaspirillum galbum</name>
    <dbReference type="NCBI Taxonomy" id="2709383"/>
    <lineage>
        <taxon>Bacteria</taxon>
        <taxon>Pseudomonadati</taxon>
        <taxon>Pseudomonadota</taxon>
        <taxon>Betaproteobacteria</taxon>
        <taxon>Burkholderiales</taxon>
        <taxon>Oxalobacteraceae</taxon>
        <taxon>Noviherbaspirillum</taxon>
    </lineage>
</organism>
<comment type="similarity">
    <text evidence="1">Belongs to the type III secretion exporter family.</text>
</comment>
<dbReference type="PANTHER" id="PTHR30531:SF12">
    <property type="entry name" value="FLAGELLAR BIOSYNTHETIC PROTEIN FLHB"/>
    <property type="match status" value="1"/>
</dbReference>
<evidence type="ECO:0000313" key="3">
    <source>
        <dbReference type="EMBL" id="NEX63015.1"/>
    </source>
</evidence>
<dbReference type="Gene3D" id="3.40.1690.10">
    <property type="entry name" value="secretion proteins EscU"/>
    <property type="match status" value="1"/>
</dbReference>
<evidence type="ECO:0000313" key="4">
    <source>
        <dbReference type="Proteomes" id="UP000482155"/>
    </source>
</evidence>
<keyword evidence="2" id="KW-0472">Membrane</keyword>
<feature type="transmembrane region" description="Helical" evidence="2">
    <location>
        <begin position="30"/>
        <end position="49"/>
    </location>
</feature>
<keyword evidence="4" id="KW-1185">Reference proteome</keyword>
<keyword evidence="2" id="KW-0812">Transmembrane</keyword>
<evidence type="ECO:0000256" key="1">
    <source>
        <dbReference type="ARBA" id="ARBA00010690"/>
    </source>
</evidence>
<dbReference type="Pfam" id="PF01312">
    <property type="entry name" value="Bac_export_2"/>
    <property type="match status" value="1"/>
</dbReference>
<protein>
    <submittedName>
        <fullName evidence="3">EscU/YscU/HrcU family type III secretion system export apparatus switch protein</fullName>
    </submittedName>
</protein>
<dbReference type="GO" id="GO:0005886">
    <property type="term" value="C:plasma membrane"/>
    <property type="evidence" value="ECO:0007669"/>
    <property type="project" value="TreeGrafter"/>
</dbReference>
<dbReference type="RefSeq" id="WP_163966320.1">
    <property type="nucleotide sequence ID" value="NZ_JAAIVB010000065.1"/>
</dbReference>
<dbReference type="GO" id="GO:0009306">
    <property type="term" value="P:protein secretion"/>
    <property type="evidence" value="ECO:0007669"/>
    <property type="project" value="InterPro"/>
</dbReference>
<gene>
    <name evidence="3" type="ORF">G3574_18180</name>
</gene>